<comment type="similarity">
    <text evidence="3">Belongs to the prokaryotic molybdopterin-containing oxidoreductase family.</text>
</comment>
<protein>
    <submittedName>
        <fullName evidence="12">FdhF/YdeP family oxidoreductase</fullName>
    </submittedName>
</protein>
<dbReference type="InterPro" id="IPR041953">
    <property type="entry name" value="YdeP_MopB"/>
</dbReference>
<feature type="domain" description="Molybdopterin dinucleotide-binding" evidence="11">
    <location>
        <begin position="648"/>
        <end position="755"/>
    </location>
</feature>
<dbReference type="InterPro" id="IPR006657">
    <property type="entry name" value="MoPterin_dinucl-bd_dom"/>
</dbReference>
<dbReference type="Pfam" id="PF01568">
    <property type="entry name" value="Molydop_binding"/>
    <property type="match status" value="1"/>
</dbReference>
<evidence type="ECO:0000256" key="6">
    <source>
        <dbReference type="ARBA" id="ARBA00022723"/>
    </source>
</evidence>
<dbReference type="EMBL" id="JAMSKV010000021">
    <property type="protein sequence ID" value="MCQ8280050.1"/>
    <property type="molecule type" value="Genomic_DNA"/>
</dbReference>
<evidence type="ECO:0000256" key="7">
    <source>
        <dbReference type="ARBA" id="ARBA00023002"/>
    </source>
</evidence>
<dbReference type="InterPro" id="IPR006656">
    <property type="entry name" value="Mopterin_OxRdtase"/>
</dbReference>
<dbReference type="Gene3D" id="3.40.228.10">
    <property type="entry name" value="Dimethylsulfoxide Reductase, domain 2"/>
    <property type="match status" value="1"/>
</dbReference>
<dbReference type="Pfam" id="PF00384">
    <property type="entry name" value="Molybdopterin"/>
    <property type="match status" value="1"/>
</dbReference>
<dbReference type="Gene3D" id="2.40.40.20">
    <property type="match status" value="1"/>
</dbReference>
<sequence>MAKSPSYKTYNHPAGGWGALNATAKVLMEQSVVAQSTRTLLAMNKPDGFKCSSCAWPEADEQKRFDFCENGAKALAFETTRKRVTREFFRTHTVTELNGWSDYALEQEGRLEEPMRYNPATDHYEPCSWDEAFSEIAQELAALKDPNEAEFYTSGRTSNEAAFLYSVFVRAFGTNNFPDCSNMCHEPTSRGLPKSIGIGKGTIVLNDFAKAEAIFVIGQNTGTNSPRMMTNLVEARHRGVPIVVINPMPERALMRFTEPQDAVQMATFGSTAIASEFVQVRIGGDIAVLKGIMRGVLELDDAARAAGGASVLDHEFLDTHTCDFEAVAADVRGTEWTEIEAVSGVGRDQLRRVAGIYVASRATIICYGMGITQHEYGANAIQQICNLLFLRGNIGRPGAGIAPVRGHSNVQGDRTVGIEEKPTQAYLDQFEKVFGFKPPQEHGHDTVEAVEAMISGEAKFFFGMGGNFIHAIPDTPIAYEAMRRLDMTVAVSTKLNRGHVVHGKKAFILPCVARAEIDLQNGRRQKITIEDATSMVGASSGILEPASPHLLSEIVIVCRLAKATLALTRPDIVLPWDAFSNDYDLIRDKIAEVYPTIYENMNERLKAPHFHLTNSARNREWKTPSGKATFIVFPGIAMDKPIETEGMLRLATIRSHDQFNTTIYSDNDRYRGIYNDRMVVMMNREDMQARGIAEQDWVEVETISLDGQDRKLAGLKAIAYPISRGSVAAYYPETNGLLPLYHYDQTSKTPAAKSIPVLIRKARAPAAPAGQAARRETVPA</sequence>
<evidence type="ECO:0000256" key="8">
    <source>
        <dbReference type="ARBA" id="ARBA00023004"/>
    </source>
</evidence>
<organism evidence="12 13">
    <name type="scientific">Endosaccharibacter trunci</name>
    <dbReference type="NCBI Taxonomy" id="2812733"/>
    <lineage>
        <taxon>Bacteria</taxon>
        <taxon>Pseudomonadati</taxon>
        <taxon>Pseudomonadota</taxon>
        <taxon>Alphaproteobacteria</taxon>
        <taxon>Acetobacterales</taxon>
        <taxon>Acetobacteraceae</taxon>
        <taxon>Endosaccharibacter</taxon>
    </lineage>
</organism>
<evidence type="ECO:0000259" key="10">
    <source>
        <dbReference type="Pfam" id="PF00384"/>
    </source>
</evidence>
<keyword evidence="4" id="KW-0004">4Fe-4S</keyword>
<dbReference type="InterPro" id="IPR037951">
    <property type="entry name" value="MopB_CT_YdeP"/>
</dbReference>
<evidence type="ECO:0000259" key="11">
    <source>
        <dbReference type="Pfam" id="PF01568"/>
    </source>
</evidence>
<dbReference type="InterPro" id="IPR009010">
    <property type="entry name" value="Asp_de-COase-like_dom_sf"/>
</dbReference>
<dbReference type="PIRSF" id="PIRSF000144">
    <property type="entry name" value="CbbBc"/>
    <property type="match status" value="1"/>
</dbReference>
<keyword evidence="8" id="KW-0408">Iron</keyword>
<evidence type="ECO:0000313" key="12">
    <source>
        <dbReference type="EMBL" id="MCQ8280050.1"/>
    </source>
</evidence>
<comment type="caution">
    <text evidence="12">The sequence shown here is derived from an EMBL/GenBank/DDBJ whole genome shotgun (WGS) entry which is preliminary data.</text>
</comment>
<keyword evidence="5" id="KW-0500">Molybdenum</keyword>
<keyword evidence="6" id="KW-0479">Metal-binding</keyword>
<keyword evidence="13" id="KW-1185">Reference proteome</keyword>
<evidence type="ECO:0000256" key="2">
    <source>
        <dbReference type="ARBA" id="ARBA00001966"/>
    </source>
</evidence>
<comment type="cofactor">
    <cofactor evidence="1">
        <name>Mo-bis(molybdopterin guanine dinucleotide)</name>
        <dbReference type="ChEBI" id="CHEBI:60539"/>
    </cofactor>
</comment>
<dbReference type="InterPro" id="IPR010046">
    <property type="entry name" value="Mopterin_OxRdtse_a_bac"/>
</dbReference>
<dbReference type="Gene3D" id="3.40.50.740">
    <property type="match status" value="1"/>
</dbReference>
<evidence type="ECO:0000256" key="3">
    <source>
        <dbReference type="ARBA" id="ARBA00010312"/>
    </source>
</evidence>
<feature type="domain" description="Molybdopterin oxidoreductase" evidence="10">
    <location>
        <begin position="110"/>
        <end position="491"/>
    </location>
</feature>
<dbReference type="PANTHER" id="PTHR43105:SF4">
    <property type="entry name" value="PROTEIN YDEP"/>
    <property type="match status" value="1"/>
</dbReference>
<gene>
    <name evidence="12" type="ORF">NFI95_16535</name>
</gene>
<proteinExistence type="inferred from homology"/>
<reference evidence="12 13" key="1">
    <citation type="submission" date="2022-06" db="EMBL/GenBank/DDBJ databases">
        <title>Endosaccharibacter gen. nov., sp. nov., endophytic bacteria isolated from sugarcane.</title>
        <authorList>
            <person name="Pitiwittayakul N."/>
            <person name="Yukphan P."/>
            <person name="Charoenyingcharoen P."/>
            <person name="Tanasupawat S."/>
        </authorList>
    </citation>
    <scope>NUCLEOTIDE SEQUENCE [LARGE SCALE GENOMIC DNA]</scope>
    <source>
        <strain evidence="12 13">KSS8</strain>
    </source>
</reference>
<evidence type="ECO:0000256" key="1">
    <source>
        <dbReference type="ARBA" id="ARBA00001942"/>
    </source>
</evidence>
<keyword evidence="7" id="KW-0560">Oxidoreductase</keyword>
<evidence type="ECO:0000256" key="5">
    <source>
        <dbReference type="ARBA" id="ARBA00022505"/>
    </source>
</evidence>
<dbReference type="SUPFAM" id="SSF50692">
    <property type="entry name" value="ADC-like"/>
    <property type="match status" value="1"/>
</dbReference>
<dbReference type="Proteomes" id="UP001524587">
    <property type="component" value="Unassembled WGS sequence"/>
</dbReference>
<dbReference type="CDD" id="cd02767">
    <property type="entry name" value="MopB_ydeP"/>
    <property type="match status" value="1"/>
</dbReference>
<dbReference type="PANTHER" id="PTHR43105">
    <property type="entry name" value="RESPIRATORY NITRATE REDUCTASE"/>
    <property type="match status" value="1"/>
</dbReference>
<dbReference type="InterPro" id="IPR050123">
    <property type="entry name" value="Prok_molybdopt-oxidoreductase"/>
</dbReference>
<keyword evidence="9" id="KW-0411">Iron-sulfur</keyword>
<evidence type="ECO:0000256" key="4">
    <source>
        <dbReference type="ARBA" id="ARBA00022485"/>
    </source>
</evidence>
<evidence type="ECO:0000313" key="13">
    <source>
        <dbReference type="Proteomes" id="UP001524587"/>
    </source>
</evidence>
<evidence type="ECO:0000256" key="9">
    <source>
        <dbReference type="ARBA" id="ARBA00023014"/>
    </source>
</evidence>
<accession>A0ABT1WCC0</accession>
<name>A0ABT1WCC0_9PROT</name>
<dbReference type="SUPFAM" id="SSF53706">
    <property type="entry name" value="Formate dehydrogenase/DMSO reductase, domains 1-3"/>
    <property type="match status" value="1"/>
</dbReference>
<dbReference type="NCBIfam" id="TIGR01701">
    <property type="entry name" value="Fdhalpha-like"/>
    <property type="match status" value="1"/>
</dbReference>
<dbReference type="CDD" id="cd02787">
    <property type="entry name" value="MopB_CT_ydeP"/>
    <property type="match status" value="1"/>
</dbReference>
<comment type="cofactor">
    <cofactor evidence="2">
        <name>[4Fe-4S] cluster</name>
        <dbReference type="ChEBI" id="CHEBI:49883"/>
    </cofactor>
</comment>
<dbReference type="RefSeq" id="WP_422865538.1">
    <property type="nucleotide sequence ID" value="NZ_JAMSKV010000021.1"/>
</dbReference>